<organism evidence="2">
    <name type="scientific">Xenos vesparum</name>
    <dbReference type="NCBI Taxonomy" id="31928"/>
    <lineage>
        <taxon>Eukaryota</taxon>
        <taxon>Metazoa</taxon>
        <taxon>Ecdysozoa</taxon>
        <taxon>Arthropoda</taxon>
        <taxon>Hexapoda</taxon>
        <taxon>Insecta</taxon>
        <taxon>Pterygota</taxon>
        <taxon>Neoptera</taxon>
        <taxon>Endopterygota</taxon>
        <taxon>Strepsiptera</taxon>
        <taxon>Stylopidia</taxon>
        <taxon>Xenidae</taxon>
        <taxon>Xenos</taxon>
    </lineage>
</organism>
<reference evidence="2" key="1">
    <citation type="submission" date="2006-07" db="EMBL/GenBank/DDBJ databases">
        <title>Mitochondrial DNA genomes to investigate the phylogenetic position of Strepsiptera.</title>
        <authorList>
            <person name="Pons J."/>
            <person name="Foster P."/>
            <person name="Vogler A.P."/>
        </authorList>
    </citation>
    <scope>NUCLEOTIDE SEQUENCE</scope>
</reference>
<keyword evidence="1" id="KW-0812">Transmembrane</keyword>
<sequence length="48" mass="6086">MWQMNPMNWLMIFMLINLTLLMMTNTIFWFSIKENYMTKSNKYLKLMW</sequence>
<dbReference type="EMBL" id="AM286745">
    <property type="protein sequence ID" value="CAL18254.1"/>
    <property type="molecule type" value="Genomic_DNA"/>
</dbReference>
<protein>
    <submittedName>
        <fullName evidence="2">ATPase subunit 8</fullName>
    </submittedName>
</protein>
<keyword evidence="1" id="KW-1133">Transmembrane helix</keyword>
<proteinExistence type="predicted"/>
<feature type="transmembrane region" description="Helical" evidence="1">
    <location>
        <begin position="12"/>
        <end position="32"/>
    </location>
</feature>
<dbReference type="AlphaFoldDB" id="B7ZE89"/>
<accession>B7ZE89</accession>
<geneLocation type="mitochondrion" evidence="2"/>
<keyword evidence="2" id="KW-0496">Mitochondrion</keyword>
<gene>
    <name evidence="2" type="primary">atp8</name>
</gene>
<evidence type="ECO:0000256" key="1">
    <source>
        <dbReference type="SAM" id="Phobius"/>
    </source>
</evidence>
<evidence type="ECO:0000313" key="2">
    <source>
        <dbReference type="EMBL" id="CAL18254.1"/>
    </source>
</evidence>
<keyword evidence="1" id="KW-0472">Membrane</keyword>
<name>B7ZE89_9NEOP</name>